<keyword evidence="6" id="KW-0249">Electron transport</keyword>
<dbReference type="GO" id="GO:0045271">
    <property type="term" value="C:respiratory chain complex I"/>
    <property type="evidence" value="ECO:0007669"/>
    <property type="project" value="UniProtKB-ARBA"/>
</dbReference>
<evidence type="ECO:0000256" key="9">
    <source>
        <dbReference type="SAM" id="MobiDB-lite"/>
    </source>
</evidence>
<evidence type="ECO:0000256" key="8">
    <source>
        <dbReference type="ARBA" id="ARBA00023136"/>
    </source>
</evidence>
<keyword evidence="4" id="KW-0679">Respiratory chain</keyword>
<dbReference type="Pfam" id="PF10249">
    <property type="entry name" value="NDUFB10"/>
    <property type="match status" value="1"/>
</dbReference>
<sequence length="111" mass="12969">MSSGKHKVYEPVPDLYKGDTDDLWALIQARDQRIREKHVMAAEIRMLSQRISRCYMYAGVNHYEDCAHLTTEYMRLLKEWDKTNLTTVSRNLPDFAPADDPTRKPPPPHPQ</sequence>
<comment type="similarity">
    <text evidence="2">Belongs to the complex I NDUFB10 subunit family.</text>
</comment>
<evidence type="ECO:0000256" key="6">
    <source>
        <dbReference type="ARBA" id="ARBA00022982"/>
    </source>
</evidence>
<keyword evidence="7" id="KW-0496">Mitochondrion</keyword>
<reference evidence="10" key="1">
    <citation type="submission" date="2021-01" db="EMBL/GenBank/DDBJ databases">
        <authorList>
            <person name="Corre E."/>
            <person name="Pelletier E."/>
            <person name="Niang G."/>
            <person name="Scheremetjew M."/>
            <person name="Finn R."/>
            <person name="Kale V."/>
            <person name="Holt S."/>
            <person name="Cochrane G."/>
            <person name="Meng A."/>
            <person name="Brown T."/>
            <person name="Cohen L."/>
        </authorList>
    </citation>
    <scope>NUCLEOTIDE SEQUENCE</scope>
    <source>
        <strain evidence="10">CCMP3278</strain>
    </source>
</reference>
<organism evidence="10">
    <name type="scientific">Timspurckia oligopyrenoides</name>
    <dbReference type="NCBI Taxonomy" id="708627"/>
    <lineage>
        <taxon>Eukaryota</taxon>
        <taxon>Rhodophyta</taxon>
        <taxon>Bangiophyceae</taxon>
        <taxon>Porphyridiales</taxon>
        <taxon>Porphyridiaceae</taxon>
        <taxon>Timspurckia</taxon>
    </lineage>
</organism>
<evidence type="ECO:0000256" key="5">
    <source>
        <dbReference type="ARBA" id="ARBA00022792"/>
    </source>
</evidence>
<name>A0A7S0ZL42_9RHOD</name>
<evidence type="ECO:0000256" key="4">
    <source>
        <dbReference type="ARBA" id="ARBA00022660"/>
    </source>
</evidence>
<keyword evidence="8" id="KW-0472">Membrane</keyword>
<protein>
    <submittedName>
        <fullName evidence="10">Uncharacterized protein</fullName>
    </submittedName>
</protein>
<evidence type="ECO:0000256" key="3">
    <source>
        <dbReference type="ARBA" id="ARBA00022448"/>
    </source>
</evidence>
<dbReference type="GO" id="GO:0005743">
    <property type="term" value="C:mitochondrial inner membrane"/>
    <property type="evidence" value="ECO:0007669"/>
    <property type="project" value="UniProtKB-SubCell"/>
</dbReference>
<comment type="subcellular location">
    <subcellularLocation>
        <location evidence="1">Mitochondrion inner membrane</location>
        <topology evidence="1">Peripheral membrane protein</topology>
        <orientation evidence="1">Matrix side</orientation>
    </subcellularLocation>
</comment>
<dbReference type="EMBL" id="HBFP01013392">
    <property type="protein sequence ID" value="CAD8825278.1"/>
    <property type="molecule type" value="Transcribed_RNA"/>
</dbReference>
<gene>
    <name evidence="10" type="ORF">TOLI1172_LOCUS9677</name>
</gene>
<dbReference type="PANTHER" id="PTHR13094:SF1">
    <property type="entry name" value="NADH DEHYDROGENASE [UBIQUINONE] 1 BETA SUBCOMPLEX SUBUNIT 10"/>
    <property type="match status" value="1"/>
</dbReference>
<evidence type="ECO:0000256" key="2">
    <source>
        <dbReference type="ARBA" id="ARBA00008317"/>
    </source>
</evidence>
<keyword evidence="5" id="KW-0999">Mitochondrion inner membrane</keyword>
<evidence type="ECO:0000313" key="10">
    <source>
        <dbReference type="EMBL" id="CAD8825278.1"/>
    </source>
</evidence>
<keyword evidence="3" id="KW-0813">Transport</keyword>
<dbReference type="AlphaFoldDB" id="A0A7S0ZL42"/>
<evidence type="ECO:0000256" key="7">
    <source>
        <dbReference type="ARBA" id="ARBA00023128"/>
    </source>
</evidence>
<proteinExistence type="inferred from homology"/>
<dbReference type="InterPro" id="IPR019377">
    <property type="entry name" value="NADH_UbQ_OxRdtase_su10"/>
</dbReference>
<evidence type="ECO:0000256" key="1">
    <source>
        <dbReference type="ARBA" id="ARBA00004443"/>
    </source>
</evidence>
<accession>A0A7S0ZL42</accession>
<feature type="region of interest" description="Disordered" evidence="9">
    <location>
        <begin position="90"/>
        <end position="111"/>
    </location>
</feature>
<dbReference type="InterPro" id="IPR039993">
    <property type="entry name" value="NDUFB10"/>
</dbReference>
<dbReference type="PANTHER" id="PTHR13094">
    <property type="entry name" value="NADH-UBIQUINONE OXIDOREDUCTASE PDSW SUBUNIT"/>
    <property type="match status" value="1"/>
</dbReference>